<gene>
    <name evidence="1" type="ORF">SAMN04488589_0937</name>
</gene>
<evidence type="ECO:0000313" key="1">
    <source>
        <dbReference type="EMBL" id="SDF57864.1"/>
    </source>
</evidence>
<dbReference type="RefSeq" id="WP_091709091.1">
    <property type="nucleotide sequence ID" value="NZ_FNCA01000002.1"/>
</dbReference>
<evidence type="ECO:0000313" key="2">
    <source>
        <dbReference type="Proteomes" id="UP000199259"/>
    </source>
</evidence>
<protein>
    <submittedName>
        <fullName evidence="1">Spore coat polysaccharide biosynthesis protein SpsF</fullName>
    </submittedName>
</protein>
<reference evidence="1 2" key="1">
    <citation type="submission" date="2016-10" db="EMBL/GenBank/DDBJ databases">
        <authorList>
            <person name="Varghese N."/>
            <person name="Submissions S."/>
        </authorList>
    </citation>
    <scope>NUCLEOTIDE SEQUENCE [LARGE SCALE GENOMIC DNA]</scope>
    <source>
        <strain evidence="1 2">PL 12/M</strain>
    </source>
</reference>
<dbReference type="Proteomes" id="UP000199259">
    <property type="component" value="Unassembled WGS sequence"/>
</dbReference>
<dbReference type="AlphaFoldDB" id="A0A7Z7FDS7"/>
<dbReference type="InterPro" id="IPR003329">
    <property type="entry name" value="Cytidylyl_trans"/>
</dbReference>
<dbReference type="PANTHER" id="PTHR42866:SF1">
    <property type="entry name" value="SPORE COAT POLYSACCHARIDE BIOSYNTHESIS PROTEIN SPSF"/>
    <property type="match status" value="1"/>
</dbReference>
<dbReference type="Pfam" id="PF02348">
    <property type="entry name" value="CTP_transf_3"/>
    <property type="match status" value="1"/>
</dbReference>
<comment type="caution">
    <text evidence="1">The sequence shown here is derived from an EMBL/GenBank/DDBJ whole genome shotgun (WGS) entry which is preliminary data.</text>
</comment>
<dbReference type="PANTHER" id="PTHR42866">
    <property type="entry name" value="3-DEOXY-MANNO-OCTULOSONATE CYTIDYLYLTRANSFERASE"/>
    <property type="match status" value="1"/>
</dbReference>
<dbReference type="GO" id="GO:0005829">
    <property type="term" value="C:cytosol"/>
    <property type="evidence" value="ECO:0007669"/>
    <property type="project" value="TreeGrafter"/>
</dbReference>
<dbReference type="InterPro" id="IPR029044">
    <property type="entry name" value="Nucleotide-diphossugar_trans"/>
</dbReference>
<name>A0A7Z7FDS7_9EURY</name>
<organism evidence="1 2">
    <name type="scientific">Methanolobus vulcani</name>
    <dbReference type="NCBI Taxonomy" id="38026"/>
    <lineage>
        <taxon>Archaea</taxon>
        <taxon>Methanobacteriati</taxon>
        <taxon>Methanobacteriota</taxon>
        <taxon>Stenosarchaea group</taxon>
        <taxon>Methanomicrobia</taxon>
        <taxon>Methanosarcinales</taxon>
        <taxon>Methanosarcinaceae</taxon>
        <taxon>Methanolobus</taxon>
    </lineage>
</organism>
<keyword evidence="2" id="KW-1185">Reference proteome</keyword>
<dbReference type="Gene3D" id="3.90.550.10">
    <property type="entry name" value="Spore Coat Polysaccharide Biosynthesis Protein SpsA, Chain A"/>
    <property type="match status" value="1"/>
</dbReference>
<accession>A0A7Z7FDS7</accession>
<dbReference type="SUPFAM" id="SSF53448">
    <property type="entry name" value="Nucleotide-diphospho-sugar transferases"/>
    <property type="match status" value="1"/>
</dbReference>
<proteinExistence type="predicted"/>
<dbReference type="OrthoDB" id="10155at2157"/>
<sequence>MIIGIVQARMGSTRFPGKVLRYIDDKTLLQHMIERIQRSKLIDKFVIATSVEAENSLIEDFCNKVGVSCFRGSENDVLDRYYKCVKSLDPLPDIIVRMTADCPLSDPNVIDFVVRELIDKKVDYVTNSFEPLFEDGFDVEAFTFEALEVAWKNSTLRSEREHVTPYMKKSSAINKIYKKYSHDYIYKLSVDTPNDFKLIQNIFSQLYSPEKIFTMMDVVNLLKSYPEMLDINSESVINEGYKKSLSMDKTD</sequence>
<dbReference type="EMBL" id="FNCA01000002">
    <property type="protein sequence ID" value="SDF57864.1"/>
    <property type="molecule type" value="Genomic_DNA"/>
</dbReference>
<dbReference type="CDD" id="cd02518">
    <property type="entry name" value="GT2_SpsF"/>
    <property type="match status" value="1"/>
</dbReference>